<evidence type="ECO:0000313" key="10">
    <source>
        <dbReference type="EMBL" id="OCT49201.1"/>
    </source>
</evidence>
<dbReference type="EC" id="2.3.2.31" evidence="2"/>
<keyword evidence="7" id="KW-0833">Ubl conjugation pathway</keyword>
<dbReference type="Pfam" id="PF01485">
    <property type="entry name" value="IBR"/>
    <property type="match status" value="1"/>
</dbReference>
<dbReference type="InterPro" id="IPR002867">
    <property type="entry name" value="IBR_dom"/>
</dbReference>
<evidence type="ECO:0000256" key="4">
    <source>
        <dbReference type="ARBA" id="ARBA00022723"/>
    </source>
</evidence>
<dbReference type="GO" id="GO:0008270">
    <property type="term" value="F:zinc ion binding"/>
    <property type="evidence" value="ECO:0007669"/>
    <property type="project" value="UniProtKB-KW"/>
</dbReference>
<sequence length="405" mass="45615">MEAVECDTTNARLALRLEFEDIEEALRETTDPDEIAMLNDRAAALHLLRQETMEFDTFRTDQRIQRSMYQAMLSDCHEVDALLREAAATSADAAVQVQGELDGAAEQRTLKENGQDGYYEDDRVDPSGCTNLLTYIERLKLDEEHAPRECYVCMVDTVYSQTIEVGDCSHAWCSGCLVRALDLAAKNESNYPVRCCGVSPNIPLDHPGVAALVGVEAISAVEAKIVEYETEDKTYCHDPGCSAFIAPTAIDEINAICPICQKTTCARCKAEFHEGEDCKTVNDEAFEQWQRDNGSATCHACHRVIVISHGCNHMRCFCGAEFCYECSQTWKTCQCERWHEDRLLERAAVVAERQAEREGQPADVQRAVAELRNEELCRHTDWTRIVLRYTGGSHSLLFEQRRGVY</sequence>
<dbReference type="EMBL" id="LGRB01000011">
    <property type="protein sequence ID" value="OCT49201.1"/>
    <property type="molecule type" value="Genomic_DNA"/>
</dbReference>
<evidence type="ECO:0000256" key="5">
    <source>
        <dbReference type="ARBA" id="ARBA00022737"/>
    </source>
</evidence>
<dbReference type="PANTHER" id="PTHR11685">
    <property type="entry name" value="RBR FAMILY RING FINGER AND IBR DOMAIN-CONTAINING"/>
    <property type="match status" value="1"/>
</dbReference>
<keyword evidence="3" id="KW-0808">Transferase</keyword>
<evidence type="ECO:0000256" key="3">
    <source>
        <dbReference type="ARBA" id="ARBA00022679"/>
    </source>
</evidence>
<comment type="caution">
    <text evidence="10">The sequence shown here is derived from an EMBL/GenBank/DDBJ whole genome shotgun (WGS) entry which is preliminary data.</text>
</comment>
<dbReference type="Gene3D" id="1.20.120.1750">
    <property type="match status" value="1"/>
</dbReference>
<protein>
    <recommendedName>
        <fullName evidence="2">RBR-type E3 ubiquitin transferase</fullName>
        <ecNumber evidence="2">2.3.2.31</ecNumber>
    </recommendedName>
</protein>
<keyword evidence="11" id="KW-1185">Reference proteome</keyword>
<evidence type="ECO:0000256" key="7">
    <source>
        <dbReference type="ARBA" id="ARBA00022786"/>
    </source>
</evidence>
<dbReference type="STRING" id="86049.A0A1C1CL70"/>
<comment type="catalytic activity">
    <reaction evidence="1">
        <text>[E2 ubiquitin-conjugating enzyme]-S-ubiquitinyl-L-cysteine + [acceptor protein]-L-lysine = [E2 ubiquitin-conjugating enzyme]-L-cysteine + [acceptor protein]-N(6)-ubiquitinyl-L-lysine.</text>
        <dbReference type="EC" id="2.3.2.31"/>
    </reaction>
</comment>
<dbReference type="InterPro" id="IPR044066">
    <property type="entry name" value="TRIAD_supradom"/>
</dbReference>
<dbReference type="VEuPathDB" id="FungiDB:CLCR_04850"/>
<dbReference type="VEuPathDB" id="FungiDB:G647_02732"/>
<evidence type="ECO:0000313" key="11">
    <source>
        <dbReference type="Proteomes" id="UP000094526"/>
    </source>
</evidence>
<name>A0A1C1CL70_9EURO</name>
<evidence type="ECO:0000259" key="9">
    <source>
        <dbReference type="PROSITE" id="PS51873"/>
    </source>
</evidence>
<dbReference type="InterPro" id="IPR031127">
    <property type="entry name" value="E3_UB_ligase_RBR"/>
</dbReference>
<feature type="domain" description="RING-type" evidence="9">
    <location>
        <begin position="146"/>
        <end position="345"/>
    </location>
</feature>
<keyword evidence="8" id="KW-0862">Zinc</keyword>
<keyword evidence="5" id="KW-0677">Repeat</keyword>
<reference evidence="11" key="1">
    <citation type="submission" date="2015-07" db="EMBL/GenBank/DDBJ databases">
        <authorList>
            <person name="Teixeira M.M."/>
            <person name="Souza R.C."/>
            <person name="Almeida L.G."/>
            <person name="Vicente V.A."/>
            <person name="de Hoog S."/>
            <person name="Bocca A.L."/>
            <person name="de Almeida S.R."/>
            <person name="Vasconcelos A.T."/>
            <person name="Felipe M.S."/>
        </authorList>
    </citation>
    <scope>NUCLEOTIDE SEQUENCE [LARGE SCALE GENOMIC DNA]</scope>
    <source>
        <strain evidence="11">KSF</strain>
    </source>
</reference>
<dbReference type="SMART" id="SM00647">
    <property type="entry name" value="IBR"/>
    <property type="match status" value="1"/>
</dbReference>
<evidence type="ECO:0000256" key="8">
    <source>
        <dbReference type="ARBA" id="ARBA00022833"/>
    </source>
</evidence>
<dbReference type="SUPFAM" id="SSF57850">
    <property type="entry name" value="RING/U-box"/>
    <property type="match status" value="3"/>
</dbReference>
<dbReference type="CDD" id="cd20335">
    <property type="entry name" value="BRcat_RBR"/>
    <property type="match status" value="1"/>
</dbReference>
<dbReference type="GO" id="GO:0016567">
    <property type="term" value="P:protein ubiquitination"/>
    <property type="evidence" value="ECO:0007669"/>
    <property type="project" value="InterPro"/>
</dbReference>
<dbReference type="OrthoDB" id="9977870at2759"/>
<evidence type="ECO:0000256" key="1">
    <source>
        <dbReference type="ARBA" id="ARBA00001798"/>
    </source>
</evidence>
<dbReference type="Proteomes" id="UP000094526">
    <property type="component" value="Unassembled WGS sequence"/>
</dbReference>
<dbReference type="PROSITE" id="PS51873">
    <property type="entry name" value="TRIAD"/>
    <property type="match status" value="1"/>
</dbReference>
<keyword evidence="4" id="KW-0479">Metal-binding</keyword>
<dbReference type="AlphaFoldDB" id="A0A1C1CL70"/>
<evidence type="ECO:0000256" key="2">
    <source>
        <dbReference type="ARBA" id="ARBA00012251"/>
    </source>
</evidence>
<keyword evidence="6" id="KW-0863">Zinc-finger</keyword>
<proteinExistence type="predicted"/>
<accession>A0A1C1CL70</accession>
<dbReference type="GO" id="GO:0061630">
    <property type="term" value="F:ubiquitin protein ligase activity"/>
    <property type="evidence" value="ECO:0007669"/>
    <property type="project" value="UniProtKB-EC"/>
</dbReference>
<organism evidence="10 11">
    <name type="scientific">Cladophialophora carrionii</name>
    <dbReference type="NCBI Taxonomy" id="86049"/>
    <lineage>
        <taxon>Eukaryota</taxon>
        <taxon>Fungi</taxon>
        <taxon>Dikarya</taxon>
        <taxon>Ascomycota</taxon>
        <taxon>Pezizomycotina</taxon>
        <taxon>Eurotiomycetes</taxon>
        <taxon>Chaetothyriomycetidae</taxon>
        <taxon>Chaetothyriales</taxon>
        <taxon>Herpotrichiellaceae</taxon>
        <taxon>Cladophialophora</taxon>
    </lineage>
</organism>
<gene>
    <name evidence="10" type="ORF">CLCR_04850</name>
</gene>
<evidence type="ECO:0000256" key="6">
    <source>
        <dbReference type="ARBA" id="ARBA00022771"/>
    </source>
</evidence>